<comment type="caution">
    <text evidence="2">The sequence shown here is derived from an EMBL/GenBank/DDBJ whole genome shotgun (WGS) entry which is preliminary data.</text>
</comment>
<keyword evidence="3" id="KW-1185">Reference proteome</keyword>
<evidence type="ECO:0000313" key="2">
    <source>
        <dbReference type="EMBL" id="KAJ1216542.1"/>
    </source>
</evidence>
<evidence type="ECO:0000256" key="1">
    <source>
        <dbReference type="SAM" id="MobiDB-lite"/>
    </source>
</evidence>
<name>A0AAV7WV18_PLEWA</name>
<feature type="region of interest" description="Disordered" evidence="1">
    <location>
        <begin position="58"/>
        <end position="81"/>
    </location>
</feature>
<feature type="compositionally biased region" description="Basic and acidic residues" evidence="1">
    <location>
        <begin position="61"/>
        <end position="79"/>
    </location>
</feature>
<protein>
    <submittedName>
        <fullName evidence="2">Uncharacterized protein</fullName>
    </submittedName>
</protein>
<proteinExistence type="predicted"/>
<feature type="region of interest" description="Disordered" evidence="1">
    <location>
        <begin position="1"/>
        <end position="21"/>
    </location>
</feature>
<gene>
    <name evidence="2" type="ORF">NDU88_004143</name>
</gene>
<organism evidence="2 3">
    <name type="scientific">Pleurodeles waltl</name>
    <name type="common">Iberian ribbed newt</name>
    <dbReference type="NCBI Taxonomy" id="8319"/>
    <lineage>
        <taxon>Eukaryota</taxon>
        <taxon>Metazoa</taxon>
        <taxon>Chordata</taxon>
        <taxon>Craniata</taxon>
        <taxon>Vertebrata</taxon>
        <taxon>Euteleostomi</taxon>
        <taxon>Amphibia</taxon>
        <taxon>Batrachia</taxon>
        <taxon>Caudata</taxon>
        <taxon>Salamandroidea</taxon>
        <taxon>Salamandridae</taxon>
        <taxon>Pleurodelinae</taxon>
        <taxon>Pleurodeles</taxon>
    </lineage>
</organism>
<dbReference type="Proteomes" id="UP001066276">
    <property type="component" value="Chromosome 1_1"/>
</dbReference>
<sequence length="192" mass="20849">MILSIQLSTAGHPRTPRQTAKSVVKGVLHTVITVAAGLIELMKTLPSTLKINMAPKAARYSGDKAEGSKTTRTGKDKGDSIGAVRCPIATAAKLSGKNTTIVVKDSKNDDGITPPMESDILDSGVVTKKKRDGSPIMDTQHNGLRSQPREEEQPVTWTIQPLQPLHWALRAGNTYHQNRWQEIRKLKTPGLG</sequence>
<accession>A0AAV7WV18</accession>
<reference evidence="2" key="1">
    <citation type="journal article" date="2022" name="bioRxiv">
        <title>Sequencing and chromosome-scale assembly of the giantPleurodeles waltlgenome.</title>
        <authorList>
            <person name="Brown T."/>
            <person name="Elewa A."/>
            <person name="Iarovenko S."/>
            <person name="Subramanian E."/>
            <person name="Araus A.J."/>
            <person name="Petzold A."/>
            <person name="Susuki M."/>
            <person name="Suzuki K.-i.T."/>
            <person name="Hayashi T."/>
            <person name="Toyoda A."/>
            <person name="Oliveira C."/>
            <person name="Osipova E."/>
            <person name="Leigh N.D."/>
            <person name="Simon A."/>
            <person name="Yun M.H."/>
        </authorList>
    </citation>
    <scope>NUCLEOTIDE SEQUENCE</scope>
    <source>
        <strain evidence="2">20211129_DDA</strain>
        <tissue evidence="2">Liver</tissue>
    </source>
</reference>
<feature type="region of interest" description="Disordered" evidence="1">
    <location>
        <begin position="104"/>
        <end position="151"/>
    </location>
</feature>
<dbReference type="AlphaFoldDB" id="A0AAV7WV18"/>
<dbReference type="EMBL" id="JANPWB010000001">
    <property type="protein sequence ID" value="KAJ1216542.1"/>
    <property type="molecule type" value="Genomic_DNA"/>
</dbReference>
<evidence type="ECO:0000313" key="3">
    <source>
        <dbReference type="Proteomes" id="UP001066276"/>
    </source>
</evidence>